<dbReference type="NCBIfam" id="TIGR01752">
    <property type="entry name" value="flav_long"/>
    <property type="match status" value="1"/>
</dbReference>
<dbReference type="PANTHER" id="PTHR42809:SF1">
    <property type="entry name" value="FLAVODOXIN 1"/>
    <property type="match status" value="1"/>
</dbReference>
<evidence type="ECO:0000256" key="2">
    <source>
        <dbReference type="ARBA" id="ARBA00005267"/>
    </source>
</evidence>
<dbReference type="PRINTS" id="PR00369">
    <property type="entry name" value="FLAVODOXIN"/>
</dbReference>
<comment type="caution">
    <text evidence="10">The sequence shown here is derived from an EMBL/GenBank/DDBJ whole genome shotgun (WGS) entry which is preliminary data.</text>
</comment>
<dbReference type="Gene3D" id="3.40.50.360">
    <property type="match status" value="1"/>
</dbReference>
<keyword evidence="3 8" id="KW-0813">Transport</keyword>
<evidence type="ECO:0000259" key="9">
    <source>
        <dbReference type="PROSITE" id="PS50902"/>
    </source>
</evidence>
<dbReference type="InterPro" id="IPR001226">
    <property type="entry name" value="Flavodoxin_CS"/>
</dbReference>
<evidence type="ECO:0000256" key="8">
    <source>
        <dbReference type="PIRNR" id="PIRNR038996"/>
    </source>
</evidence>
<comment type="similarity">
    <text evidence="2 8">Belongs to the flavodoxin family.</text>
</comment>
<keyword evidence="6 8" id="KW-0249">Electron transport</keyword>
<dbReference type="Pfam" id="PF00258">
    <property type="entry name" value="Flavodoxin_1"/>
    <property type="match status" value="1"/>
</dbReference>
<evidence type="ECO:0000256" key="6">
    <source>
        <dbReference type="ARBA" id="ARBA00022982"/>
    </source>
</evidence>
<dbReference type="GO" id="GO:0009055">
    <property type="term" value="F:electron transfer activity"/>
    <property type="evidence" value="ECO:0007669"/>
    <property type="project" value="UniProtKB-UniRule"/>
</dbReference>
<evidence type="ECO:0000313" key="11">
    <source>
        <dbReference type="Proteomes" id="UP000466730"/>
    </source>
</evidence>
<dbReference type="AlphaFoldDB" id="A0A844BJ51"/>
<evidence type="ECO:0000256" key="5">
    <source>
        <dbReference type="ARBA" id="ARBA00022643"/>
    </source>
</evidence>
<name>A0A844BJ51_9RHOB</name>
<protein>
    <recommendedName>
        <fullName evidence="8">Flavodoxin</fullName>
    </recommendedName>
</protein>
<evidence type="ECO:0000256" key="1">
    <source>
        <dbReference type="ARBA" id="ARBA00001917"/>
    </source>
</evidence>
<dbReference type="InterPro" id="IPR010086">
    <property type="entry name" value="Flavodoxin_lc"/>
</dbReference>
<keyword evidence="4 8" id="KW-0285">Flavoprotein</keyword>
<sequence length="180" mass="19907">MARIGIFFGTDTGKTRKVAMQIKKMFDDDLVAKPVNVTRADVEDFMSYDFLILGTPTMGDGLLPGLGADCATENWEEFLPGLRDRDFSGKTIAIFGLGDQVTYPLDFVNAIFYLHEFFETRGARLVGRWPTAGYSFEDSLAVDGGEFLGLALDLDNQANLTEERLNGWLKSISADFGLPL</sequence>
<dbReference type="InterPro" id="IPR001094">
    <property type="entry name" value="Flavdoxin-like"/>
</dbReference>
<dbReference type="OrthoDB" id="359268at2"/>
<dbReference type="NCBIfam" id="NF006739">
    <property type="entry name" value="PRK09267.1-5"/>
    <property type="match status" value="1"/>
</dbReference>
<dbReference type="GO" id="GO:0010181">
    <property type="term" value="F:FMN binding"/>
    <property type="evidence" value="ECO:0007669"/>
    <property type="project" value="UniProtKB-UniRule"/>
</dbReference>
<dbReference type="PIRSF" id="PIRSF038996">
    <property type="entry name" value="FldA"/>
    <property type="match status" value="1"/>
</dbReference>
<organism evidence="10 11">
    <name type="scientific">Rhodovulum strictum</name>
    <dbReference type="NCBI Taxonomy" id="58314"/>
    <lineage>
        <taxon>Bacteria</taxon>
        <taxon>Pseudomonadati</taxon>
        <taxon>Pseudomonadota</taxon>
        <taxon>Alphaproteobacteria</taxon>
        <taxon>Rhodobacterales</taxon>
        <taxon>Paracoccaceae</taxon>
        <taxon>Rhodovulum</taxon>
    </lineage>
</organism>
<dbReference type="PROSITE" id="PS50902">
    <property type="entry name" value="FLAVODOXIN_LIKE"/>
    <property type="match status" value="1"/>
</dbReference>
<dbReference type="PROSITE" id="PS00201">
    <property type="entry name" value="FLAVODOXIN"/>
    <property type="match status" value="1"/>
</dbReference>
<dbReference type="PANTHER" id="PTHR42809">
    <property type="entry name" value="FLAVODOXIN 2"/>
    <property type="match status" value="1"/>
</dbReference>
<accession>A0A844BJ51</accession>
<evidence type="ECO:0000256" key="7">
    <source>
        <dbReference type="ARBA" id="ARBA00023231"/>
    </source>
</evidence>
<dbReference type="Proteomes" id="UP000466730">
    <property type="component" value="Unassembled WGS sequence"/>
</dbReference>
<dbReference type="InterPro" id="IPR008254">
    <property type="entry name" value="Flavodoxin/NO_synth"/>
</dbReference>
<proteinExistence type="inferred from homology"/>
<dbReference type="InterPro" id="IPR050619">
    <property type="entry name" value="Flavodoxin"/>
</dbReference>
<dbReference type="RefSeq" id="WP_153749854.1">
    <property type="nucleotide sequence ID" value="NZ_BAAADI010000048.1"/>
</dbReference>
<evidence type="ECO:0000313" key="10">
    <source>
        <dbReference type="EMBL" id="MRH22579.1"/>
    </source>
</evidence>
<comment type="function">
    <text evidence="8">Low-potential electron donor to a number of redox enzymes.</text>
</comment>
<dbReference type="SUPFAM" id="SSF52218">
    <property type="entry name" value="Flavoproteins"/>
    <property type="match status" value="1"/>
</dbReference>
<feature type="domain" description="Flavodoxin-like" evidence="9">
    <location>
        <begin position="4"/>
        <end position="173"/>
    </location>
</feature>
<evidence type="ECO:0000256" key="4">
    <source>
        <dbReference type="ARBA" id="ARBA00022630"/>
    </source>
</evidence>
<keyword evidence="11" id="KW-1185">Reference proteome</keyword>
<keyword evidence="7" id="KW-0535">Nitrogen fixation</keyword>
<keyword evidence="5 8" id="KW-0288">FMN</keyword>
<dbReference type="InterPro" id="IPR029039">
    <property type="entry name" value="Flavoprotein-like_sf"/>
</dbReference>
<gene>
    <name evidence="10" type="ORF">GH815_16500</name>
</gene>
<reference evidence="10 11" key="1">
    <citation type="submission" date="2019-11" db="EMBL/GenBank/DDBJ databases">
        <title>Draft Whole-Genome sequence of the marine photosynthetic bacterium Rhodovulum strictum DSM 11289.</title>
        <authorList>
            <person name="Kyndt J.A."/>
            <person name="Meyer T.E."/>
        </authorList>
    </citation>
    <scope>NUCLEOTIDE SEQUENCE [LARGE SCALE GENOMIC DNA]</scope>
    <source>
        <strain evidence="10 11">DSM 11289</strain>
    </source>
</reference>
<dbReference type="EMBL" id="WJPO01000033">
    <property type="protein sequence ID" value="MRH22579.1"/>
    <property type="molecule type" value="Genomic_DNA"/>
</dbReference>
<evidence type="ECO:0000256" key="3">
    <source>
        <dbReference type="ARBA" id="ARBA00022448"/>
    </source>
</evidence>
<comment type="cofactor">
    <cofactor evidence="1 8">
        <name>FMN</name>
        <dbReference type="ChEBI" id="CHEBI:58210"/>
    </cofactor>
</comment>